<organism evidence="3 4">
    <name type="scientific">Volvox africanus</name>
    <dbReference type="NCBI Taxonomy" id="51714"/>
    <lineage>
        <taxon>Eukaryota</taxon>
        <taxon>Viridiplantae</taxon>
        <taxon>Chlorophyta</taxon>
        <taxon>core chlorophytes</taxon>
        <taxon>Chlorophyceae</taxon>
        <taxon>CS clade</taxon>
        <taxon>Chlamydomonadales</taxon>
        <taxon>Volvocaceae</taxon>
        <taxon>Volvox</taxon>
    </lineage>
</organism>
<feature type="compositionally biased region" description="Low complexity" evidence="1">
    <location>
        <begin position="315"/>
        <end position="326"/>
    </location>
</feature>
<gene>
    <name evidence="3" type="ORF">Vafri_20829</name>
</gene>
<comment type="caution">
    <text evidence="3">The sequence shown here is derived from an EMBL/GenBank/DDBJ whole genome shotgun (WGS) entry which is preliminary data.</text>
</comment>
<feature type="region of interest" description="Disordered" evidence="1">
    <location>
        <begin position="315"/>
        <end position="335"/>
    </location>
</feature>
<feature type="transmembrane region" description="Helical" evidence="2">
    <location>
        <begin position="426"/>
        <end position="445"/>
    </location>
</feature>
<proteinExistence type="predicted"/>
<name>A0A8J4FB20_9CHLO</name>
<keyword evidence="2" id="KW-0472">Membrane</keyword>
<sequence length="591" mass="62571">MATVCANSTSLSQWWPISQERHAQSRMTRRPSFHIWKGWALLRPRVNYPQSLLETSATSPLQVVAAVARHGGQSEVEPYPLHLLCVDDQSPSSSRSHSSDTRPGPGPGPRRAPSPQPSGSGGPSPGDGGGGGGDGSIQWRYWILMLAQHGGIYGTPAVLIAALTHIDVFGGLHWDVADVSLGLSLMIPVLVFDAVVGLPDWTTRQEDAAAVVRLFVEPELLQSGSATARPTSSETKQQPDVAPQPRHGGADDVAAATSGGGLTRSGAPVVAAGDSLDCEGSSPAPAPAPAPADDAASASLSVHIRAETYVVDGSSRIATSSSSSSDGADRGGGGREARWWAATQRLRMTFELMQVALRNNPGSGLTVLQEAVVILVAMTADEMLYRAVLLTLFGRWLRDRAYEAGAEEVLVLPGGLQLDTAAAANWAALGAGLALGVVVFGFKAWREANVSAPLMAIRAAEGHEEAEKKLRKQQLAGKYIPEEQLREEREKQARLQAAQTQVATFIGMQGALLWLLEGGRDLSQMAAAGSSFLLTGNLAAPLAGSVAVQVLISGYQRLALRRVVKQRSVKAIEAQQGRTELMQQQQQQQKD</sequence>
<keyword evidence="4" id="KW-1185">Reference proteome</keyword>
<feature type="transmembrane region" description="Helical" evidence="2">
    <location>
        <begin position="495"/>
        <end position="516"/>
    </location>
</feature>
<evidence type="ECO:0000313" key="3">
    <source>
        <dbReference type="EMBL" id="GIL67443.1"/>
    </source>
</evidence>
<dbReference type="AlphaFoldDB" id="A0A8J4FB20"/>
<keyword evidence="2" id="KW-1133">Transmembrane helix</keyword>
<feature type="compositionally biased region" description="Pro residues" evidence="1">
    <location>
        <begin position="104"/>
        <end position="116"/>
    </location>
</feature>
<evidence type="ECO:0000256" key="1">
    <source>
        <dbReference type="SAM" id="MobiDB-lite"/>
    </source>
</evidence>
<feature type="transmembrane region" description="Helical" evidence="2">
    <location>
        <begin position="528"/>
        <end position="552"/>
    </location>
</feature>
<protein>
    <submittedName>
        <fullName evidence="3">Uncharacterized protein</fullName>
    </submittedName>
</protein>
<dbReference type="Proteomes" id="UP000747399">
    <property type="component" value="Unassembled WGS sequence"/>
</dbReference>
<feature type="region of interest" description="Disordered" evidence="1">
    <location>
        <begin position="88"/>
        <end position="132"/>
    </location>
</feature>
<feature type="compositionally biased region" description="Polar residues" evidence="1">
    <location>
        <begin position="223"/>
        <end position="238"/>
    </location>
</feature>
<keyword evidence="2" id="KW-0812">Transmembrane</keyword>
<evidence type="ECO:0000313" key="4">
    <source>
        <dbReference type="Proteomes" id="UP000747399"/>
    </source>
</evidence>
<feature type="compositionally biased region" description="Gly residues" evidence="1">
    <location>
        <begin position="119"/>
        <end position="132"/>
    </location>
</feature>
<feature type="region of interest" description="Disordered" evidence="1">
    <location>
        <begin position="223"/>
        <end position="294"/>
    </location>
</feature>
<evidence type="ECO:0000256" key="2">
    <source>
        <dbReference type="SAM" id="Phobius"/>
    </source>
</evidence>
<reference evidence="3" key="1">
    <citation type="journal article" date="2021" name="Proc. Natl. Acad. Sci. U.S.A.">
        <title>Three genomes in the algal genus Volvox reveal the fate of a haploid sex-determining region after a transition to homothallism.</title>
        <authorList>
            <person name="Yamamoto K."/>
            <person name="Hamaji T."/>
            <person name="Kawai-Toyooka H."/>
            <person name="Matsuzaki R."/>
            <person name="Takahashi F."/>
            <person name="Nishimura Y."/>
            <person name="Kawachi M."/>
            <person name="Noguchi H."/>
            <person name="Minakuchi Y."/>
            <person name="Umen J.G."/>
            <person name="Toyoda A."/>
            <person name="Nozaki H."/>
        </authorList>
    </citation>
    <scope>NUCLEOTIDE SEQUENCE</scope>
    <source>
        <strain evidence="3">NIES-3780</strain>
    </source>
</reference>
<dbReference type="EMBL" id="BNCO01000098">
    <property type="protein sequence ID" value="GIL67443.1"/>
    <property type="molecule type" value="Genomic_DNA"/>
</dbReference>
<accession>A0A8J4FB20</accession>